<dbReference type="EMBL" id="CP047491">
    <property type="protein sequence ID" value="QHQ37979.1"/>
    <property type="molecule type" value="Genomic_DNA"/>
</dbReference>
<dbReference type="EMBL" id="JACHHR010000002">
    <property type="protein sequence ID" value="MBB5211252.1"/>
    <property type="molecule type" value="Genomic_DNA"/>
</dbReference>
<evidence type="ECO:0000313" key="5">
    <source>
        <dbReference type="Proteomes" id="UP000464675"/>
    </source>
</evidence>
<organism evidence="3 6">
    <name type="scientific">Microbulbifer hydrolyticus</name>
    <dbReference type="NCBI Taxonomy" id="48074"/>
    <lineage>
        <taxon>Bacteria</taxon>
        <taxon>Pseudomonadati</taxon>
        <taxon>Pseudomonadota</taxon>
        <taxon>Gammaproteobacteria</taxon>
        <taxon>Cellvibrionales</taxon>
        <taxon>Microbulbiferaceae</taxon>
        <taxon>Microbulbifer</taxon>
    </lineage>
</organism>
<reference evidence="4 5" key="1">
    <citation type="submission" date="2020-01" db="EMBL/GenBank/DDBJ databases">
        <title>The possibility of degradation of plastic by Microbulbifer hydrolyticus IRE-31.</title>
        <authorList>
            <person name="Liu L."/>
        </authorList>
    </citation>
    <scope>NUCLEOTIDE SEQUENCE [LARGE SCALE GENOMIC DNA]</scope>
    <source>
        <strain evidence="4 5">IRE-31</strain>
    </source>
</reference>
<protein>
    <submittedName>
        <fullName evidence="3 4">Globin</fullName>
    </submittedName>
</protein>
<evidence type="ECO:0000256" key="1">
    <source>
        <dbReference type="RuleBase" id="RU000356"/>
    </source>
</evidence>
<dbReference type="PROSITE" id="PS01033">
    <property type="entry name" value="GLOBIN"/>
    <property type="match status" value="1"/>
</dbReference>
<dbReference type="CDD" id="cd01040">
    <property type="entry name" value="Mb-like"/>
    <property type="match status" value="1"/>
</dbReference>
<dbReference type="InterPro" id="IPR044399">
    <property type="entry name" value="Mb-like_M"/>
</dbReference>
<evidence type="ECO:0000313" key="6">
    <source>
        <dbReference type="Proteomes" id="UP000563601"/>
    </source>
</evidence>
<gene>
    <name evidence="4" type="ORF">GTQ55_02515</name>
    <name evidence="3" type="ORF">HNQ53_001470</name>
</gene>
<evidence type="ECO:0000313" key="3">
    <source>
        <dbReference type="EMBL" id="MBB5211252.1"/>
    </source>
</evidence>
<evidence type="ECO:0000259" key="2">
    <source>
        <dbReference type="PROSITE" id="PS01033"/>
    </source>
</evidence>
<dbReference type="OrthoDB" id="980856at2"/>
<dbReference type="Pfam" id="PF00042">
    <property type="entry name" value="Globin"/>
    <property type="match status" value="1"/>
</dbReference>
<comment type="similarity">
    <text evidence="1">Belongs to the globin family.</text>
</comment>
<keyword evidence="1" id="KW-0408">Iron</keyword>
<proteinExistence type="inferred from homology"/>
<name>A0A6P1T9R2_9GAMM</name>
<dbReference type="GO" id="GO:0019825">
    <property type="term" value="F:oxygen binding"/>
    <property type="evidence" value="ECO:0007669"/>
    <property type="project" value="InterPro"/>
</dbReference>
<feature type="domain" description="Globin" evidence="2">
    <location>
        <begin position="1"/>
        <end position="132"/>
    </location>
</feature>
<dbReference type="GO" id="GO:0020037">
    <property type="term" value="F:heme binding"/>
    <property type="evidence" value="ECO:0007669"/>
    <property type="project" value="InterPro"/>
</dbReference>
<dbReference type="AlphaFoldDB" id="A0A6P1T9R2"/>
<keyword evidence="5" id="KW-1185">Reference proteome</keyword>
<keyword evidence="1" id="KW-0813">Transport</keyword>
<dbReference type="InterPro" id="IPR012292">
    <property type="entry name" value="Globin/Proto"/>
</dbReference>
<dbReference type="RefSeq" id="WP_161857316.1">
    <property type="nucleotide sequence ID" value="NZ_CP047491.1"/>
</dbReference>
<dbReference type="Gene3D" id="1.10.490.10">
    <property type="entry name" value="Globins"/>
    <property type="match status" value="1"/>
</dbReference>
<dbReference type="Proteomes" id="UP000563601">
    <property type="component" value="Unassembled WGS sequence"/>
</dbReference>
<keyword evidence="1" id="KW-0561">Oxygen transport</keyword>
<dbReference type="SUPFAM" id="SSF46458">
    <property type="entry name" value="Globin-like"/>
    <property type="match status" value="1"/>
</dbReference>
<evidence type="ECO:0000313" key="4">
    <source>
        <dbReference type="EMBL" id="QHQ37979.1"/>
    </source>
</evidence>
<dbReference type="InterPro" id="IPR009050">
    <property type="entry name" value="Globin-like_sf"/>
</dbReference>
<dbReference type="GO" id="GO:0005344">
    <property type="term" value="F:oxygen carrier activity"/>
    <property type="evidence" value="ECO:0007669"/>
    <property type="project" value="UniProtKB-KW"/>
</dbReference>
<accession>A0A6P1T9R2</accession>
<dbReference type="InterPro" id="IPR000971">
    <property type="entry name" value="Globin"/>
</dbReference>
<keyword evidence="1" id="KW-0349">Heme</keyword>
<reference evidence="3 6" key="2">
    <citation type="submission" date="2020-08" db="EMBL/GenBank/DDBJ databases">
        <title>Genomic Encyclopedia of Type Strains, Phase IV (KMG-IV): sequencing the most valuable type-strain genomes for metagenomic binning, comparative biology and taxonomic classification.</title>
        <authorList>
            <person name="Goeker M."/>
        </authorList>
    </citation>
    <scope>NUCLEOTIDE SEQUENCE [LARGE SCALE GENOMIC DNA]</scope>
    <source>
        <strain evidence="3 6">DSM 11525</strain>
    </source>
</reference>
<dbReference type="Proteomes" id="UP000464675">
    <property type="component" value="Chromosome"/>
</dbReference>
<sequence>MGNADSDIVFQSYGRCCNRESFFIDFYDRFMGSSEEIRALFKDTDMPAQRHLLRNGIMQLVLHARGMPDTKLQALGCSHSRKGYGIRPEWYGLWLDALLATLRAHDPQFDDAIAQAWRRAIEPGIELIRGAY</sequence>
<keyword evidence="1" id="KW-0479">Metal-binding</keyword>